<dbReference type="EMBL" id="JAGKQM010000002">
    <property type="protein sequence ID" value="KAH0938327.1"/>
    <property type="molecule type" value="Genomic_DNA"/>
</dbReference>
<dbReference type="InterPro" id="IPR023393">
    <property type="entry name" value="START-like_dom_sf"/>
</dbReference>
<dbReference type="SMART" id="SM01037">
    <property type="entry name" value="Bet_v_1"/>
    <property type="match status" value="2"/>
</dbReference>
<protein>
    <recommendedName>
        <fullName evidence="1">Bet v I/Major latex protein domain-containing protein</fullName>
    </recommendedName>
</protein>
<evidence type="ECO:0000313" key="3">
    <source>
        <dbReference type="Proteomes" id="UP000824890"/>
    </source>
</evidence>
<proteinExistence type="predicted"/>
<dbReference type="InterPro" id="IPR000916">
    <property type="entry name" value="Bet_v_I/MLP"/>
</dbReference>
<sequence>KWRSKLRLKSSITCSQRPHHIPKASPGHIKGCDLHEGEWGKLGSIIVWNYMAKSMIEVEIKVSADKIFQAIKATSRSVPKLSPGKILSVEEQVGDDTKNWTLSINGKVEKMKERVEIDEENKSMTVFVFDGDVMENYSSFKCNLQIIPKLHGRSIARWSWEYEKLNSDSPAPNNLVGKLETDVEIKAPAGKFHHMFAGRPHHVSKATPGNIQNCELHEGDWGKVGHIKGCDLHDGEWGKVGSIIVWNYVHGKYATITEVILDDGEPKVAKDIIEAVDREKNLFKMRVIEGDLMKEYKNFVLTIQATPKHEGSGSIVHWHIEYEKISEEVAHPETIVQLLTEMSQGIDEHLLTEE</sequence>
<feature type="domain" description="Bet v I/Major latex protein" evidence="1">
    <location>
        <begin position="175"/>
        <end position="353"/>
    </location>
</feature>
<dbReference type="SUPFAM" id="SSF55961">
    <property type="entry name" value="Bet v1-like"/>
    <property type="match status" value="3"/>
</dbReference>
<evidence type="ECO:0000313" key="2">
    <source>
        <dbReference type="EMBL" id="KAH0938327.1"/>
    </source>
</evidence>
<dbReference type="Proteomes" id="UP000824890">
    <property type="component" value="Unassembled WGS sequence"/>
</dbReference>
<organism evidence="2 3">
    <name type="scientific">Brassica napus</name>
    <name type="common">Rape</name>
    <dbReference type="NCBI Taxonomy" id="3708"/>
    <lineage>
        <taxon>Eukaryota</taxon>
        <taxon>Viridiplantae</taxon>
        <taxon>Streptophyta</taxon>
        <taxon>Embryophyta</taxon>
        <taxon>Tracheophyta</taxon>
        <taxon>Spermatophyta</taxon>
        <taxon>Magnoliopsida</taxon>
        <taxon>eudicotyledons</taxon>
        <taxon>Gunneridae</taxon>
        <taxon>Pentapetalae</taxon>
        <taxon>rosids</taxon>
        <taxon>malvids</taxon>
        <taxon>Brassicales</taxon>
        <taxon>Brassicaceae</taxon>
        <taxon>Brassiceae</taxon>
        <taxon>Brassica</taxon>
    </lineage>
</organism>
<dbReference type="PANTHER" id="PTHR31907">
    <property type="entry name" value="MLP-LIKE PROTEIN 423"/>
    <property type="match status" value="1"/>
</dbReference>
<gene>
    <name evidence="2" type="ORF">HID58_005788</name>
</gene>
<accession>A0ABQ8E9N7</accession>
<feature type="domain" description="Bet v I/Major latex protein" evidence="1">
    <location>
        <begin position="49"/>
        <end position="174"/>
    </location>
</feature>
<dbReference type="CDD" id="cd07816">
    <property type="entry name" value="Bet_v1-like"/>
    <property type="match status" value="2"/>
</dbReference>
<name>A0ABQ8E9N7_BRANA</name>
<comment type="caution">
    <text evidence="2">The sequence shown here is derived from an EMBL/GenBank/DDBJ whole genome shotgun (WGS) entry which is preliminary data.</text>
</comment>
<reference evidence="2 3" key="1">
    <citation type="submission" date="2021-05" db="EMBL/GenBank/DDBJ databases">
        <title>Genome Assembly of Synthetic Allotetraploid Brassica napus Reveals Homoeologous Exchanges between Subgenomes.</title>
        <authorList>
            <person name="Davis J.T."/>
        </authorList>
    </citation>
    <scope>NUCLEOTIDE SEQUENCE [LARGE SCALE GENOMIC DNA]</scope>
    <source>
        <strain evidence="3">cv. Da-Ae</strain>
        <tissue evidence="2">Seedling</tissue>
    </source>
</reference>
<dbReference type="Gene3D" id="3.30.530.20">
    <property type="match status" value="4"/>
</dbReference>
<feature type="non-terminal residue" evidence="2">
    <location>
        <position position="1"/>
    </location>
</feature>
<evidence type="ECO:0000259" key="1">
    <source>
        <dbReference type="SMART" id="SM01037"/>
    </source>
</evidence>
<dbReference type="InterPro" id="IPR051761">
    <property type="entry name" value="MLP-like_ligand-binding"/>
</dbReference>
<dbReference type="Pfam" id="PF00407">
    <property type="entry name" value="Bet_v_1"/>
    <property type="match status" value="3"/>
</dbReference>
<keyword evidence="3" id="KW-1185">Reference proteome</keyword>